<name>A0AAN7B7Q9_9PEZI</name>
<keyword evidence="3" id="KW-1185">Reference proteome</keyword>
<accession>A0AAN7B7Q9</accession>
<organism evidence="2 3">
    <name type="scientific">Rhypophila decipiens</name>
    <dbReference type="NCBI Taxonomy" id="261697"/>
    <lineage>
        <taxon>Eukaryota</taxon>
        <taxon>Fungi</taxon>
        <taxon>Dikarya</taxon>
        <taxon>Ascomycota</taxon>
        <taxon>Pezizomycotina</taxon>
        <taxon>Sordariomycetes</taxon>
        <taxon>Sordariomycetidae</taxon>
        <taxon>Sordariales</taxon>
        <taxon>Naviculisporaceae</taxon>
        <taxon>Rhypophila</taxon>
    </lineage>
</organism>
<dbReference type="AlphaFoldDB" id="A0AAN7B7Q9"/>
<proteinExistence type="predicted"/>
<dbReference type="EMBL" id="MU858101">
    <property type="protein sequence ID" value="KAK4213968.1"/>
    <property type="molecule type" value="Genomic_DNA"/>
</dbReference>
<evidence type="ECO:0000313" key="2">
    <source>
        <dbReference type="EMBL" id="KAK4213968.1"/>
    </source>
</evidence>
<gene>
    <name evidence="2" type="ORF">QBC37DRAFT_373487</name>
</gene>
<reference evidence="2" key="2">
    <citation type="submission" date="2023-05" db="EMBL/GenBank/DDBJ databases">
        <authorList>
            <consortium name="Lawrence Berkeley National Laboratory"/>
            <person name="Steindorff A."/>
            <person name="Hensen N."/>
            <person name="Bonometti L."/>
            <person name="Westerberg I."/>
            <person name="Brannstrom I.O."/>
            <person name="Guillou S."/>
            <person name="Cros-Aarteil S."/>
            <person name="Calhoun S."/>
            <person name="Haridas S."/>
            <person name="Kuo A."/>
            <person name="Mondo S."/>
            <person name="Pangilinan J."/>
            <person name="Riley R."/>
            <person name="Labutti K."/>
            <person name="Andreopoulos B."/>
            <person name="Lipzen A."/>
            <person name="Chen C."/>
            <person name="Yanf M."/>
            <person name="Daum C."/>
            <person name="Ng V."/>
            <person name="Clum A."/>
            <person name="Ohm R."/>
            <person name="Martin F."/>
            <person name="Silar P."/>
            <person name="Natvig D."/>
            <person name="Lalanne C."/>
            <person name="Gautier V."/>
            <person name="Ament-Velasquez S.L."/>
            <person name="Kruys A."/>
            <person name="Hutchinson M.I."/>
            <person name="Powell A.J."/>
            <person name="Barry K."/>
            <person name="Miller A.N."/>
            <person name="Grigoriev I.V."/>
            <person name="Debuchy R."/>
            <person name="Gladieux P."/>
            <person name="Thoren M.H."/>
            <person name="Johannesson H."/>
        </authorList>
    </citation>
    <scope>NUCLEOTIDE SEQUENCE</scope>
    <source>
        <strain evidence="2">PSN293</strain>
    </source>
</reference>
<dbReference type="Proteomes" id="UP001301769">
    <property type="component" value="Unassembled WGS sequence"/>
</dbReference>
<feature type="region of interest" description="Disordered" evidence="1">
    <location>
        <begin position="213"/>
        <end position="262"/>
    </location>
</feature>
<protein>
    <submittedName>
        <fullName evidence="2">Uncharacterized protein</fullName>
    </submittedName>
</protein>
<evidence type="ECO:0000256" key="1">
    <source>
        <dbReference type="SAM" id="MobiDB-lite"/>
    </source>
</evidence>
<reference evidence="2" key="1">
    <citation type="journal article" date="2023" name="Mol. Phylogenet. Evol.">
        <title>Genome-scale phylogeny and comparative genomics of the fungal order Sordariales.</title>
        <authorList>
            <person name="Hensen N."/>
            <person name="Bonometti L."/>
            <person name="Westerberg I."/>
            <person name="Brannstrom I.O."/>
            <person name="Guillou S."/>
            <person name="Cros-Aarteil S."/>
            <person name="Calhoun S."/>
            <person name="Haridas S."/>
            <person name="Kuo A."/>
            <person name="Mondo S."/>
            <person name="Pangilinan J."/>
            <person name="Riley R."/>
            <person name="LaButti K."/>
            <person name="Andreopoulos B."/>
            <person name="Lipzen A."/>
            <person name="Chen C."/>
            <person name="Yan M."/>
            <person name="Daum C."/>
            <person name="Ng V."/>
            <person name="Clum A."/>
            <person name="Steindorff A."/>
            <person name="Ohm R.A."/>
            <person name="Martin F."/>
            <person name="Silar P."/>
            <person name="Natvig D.O."/>
            <person name="Lalanne C."/>
            <person name="Gautier V."/>
            <person name="Ament-Velasquez S.L."/>
            <person name="Kruys A."/>
            <person name="Hutchinson M.I."/>
            <person name="Powell A.J."/>
            <person name="Barry K."/>
            <person name="Miller A.N."/>
            <person name="Grigoriev I.V."/>
            <person name="Debuchy R."/>
            <person name="Gladieux P."/>
            <person name="Hiltunen Thoren M."/>
            <person name="Johannesson H."/>
        </authorList>
    </citation>
    <scope>NUCLEOTIDE SEQUENCE</scope>
    <source>
        <strain evidence="2">PSN293</strain>
    </source>
</reference>
<evidence type="ECO:0000313" key="3">
    <source>
        <dbReference type="Proteomes" id="UP001301769"/>
    </source>
</evidence>
<comment type="caution">
    <text evidence="2">The sequence shown here is derived from an EMBL/GenBank/DDBJ whole genome shotgun (WGS) entry which is preliminary data.</text>
</comment>
<feature type="compositionally biased region" description="Basic and acidic residues" evidence="1">
    <location>
        <begin position="222"/>
        <end position="231"/>
    </location>
</feature>
<sequence>MRCSVITLYLDSPDFKDKLKKFVDKRFKKPRIIYISCHGSDRDGAEGLKFSSGGDRKVYAERSWSDIVEIVVPAKVDVLFIIDCCHAGKACISHQGTGIRYAKEVIACWFTNKLKTNLTARKLYEYINASVRYKRDAAELWDKEYYTQPIFSQEHDDWVSEATGSSKDGKIMSVKKARRWKLAMPKSELPTQETAMTKDVEKLFRLLNLNPESKDDSEEDILDKAPMENTKKLPCRRKKPEKERSYRTMRSQKKSQAGRGFI</sequence>